<feature type="non-terminal residue" evidence="3">
    <location>
        <position position="198"/>
    </location>
</feature>
<dbReference type="EMBL" id="CAJNNW010025265">
    <property type="protein sequence ID" value="CAE8676550.1"/>
    <property type="molecule type" value="Genomic_DNA"/>
</dbReference>
<protein>
    <submittedName>
        <fullName evidence="3">Uncharacterized protein</fullName>
    </submittedName>
</protein>
<dbReference type="Proteomes" id="UP000626109">
    <property type="component" value="Unassembled WGS sequence"/>
</dbReference>
<feature type="region of interest" description="Disordered" evidence="2">
    <location>
        <begin position="126"/>
        <end position="169"/>
    </location>
</feature>
<evidence type="ECO:0000313" key="3">
    <source>
        <dbReference type="EMBL" id="CAE8676550.1"/>
    </source>
</evidence>
<proteinExistence type="predicted"/>
<keyword evidence="1" id="KW-0175">Coiled coil</keyword>
<feature type="compositionally biased region" description="Polar residues" evidence="2">
    <location>
        <begin position="132"/>
        <end position="141"/>
    </location>
</feature>
<feature type="compositionally biased region" description="Polar residues" evidence="2">
    <location>
        <begin position="155"/>
        <end position="168"/>
    </location>
</feature>
<reference evidence="3" key="1">
    <citation type="submission" date="2021-02" db="EMBL/GenBank/DDBJ databases">
        <authorList>
            <person name="Dougan E. K."/>
            <person name="Rhodes N."/>
            <person name="Thang M."/>
            <person name="Chan C."/>
        </authorList>
    </citation>
    <scope>NUCLEOTIDE SEQUENCE</scope>
</reference>
<evidence type="ECO:0000256" key="1">
    <source>
        <dbReference type="SAM" id="Coils"/>
    </source>
</evidence>
<feature type="non-terminal residue" evidence="3">
    <location>
        <position position="1"/>
    </location>
</feature>
<name>A0A813J977_POLGL</name>
<organism evidence="3 4">
    <name type="scientific">Polarella glacialis</name>
    <name type="common">Dinoflagellate</name>
    <dbReference type="NCBI Taxonomy" id="89957"/>
    <lineage>
        <taxon>Eukaryota</taxon>
        <taxon>Sar</taxon>
        <taxon>Alveolata</taxon>
        <taxon>Dinophyceae</taxon>
        <taxon>Suessiales</taxon>
        <taxon>Suessiaceae</taxon>
        <taxon>Polarella</taxon>
    </lineage>
</organism>
<comment type="caution">
    <text evidence="3">The sequence shown here is derived from an EMBL/GenBank/DDBJ whole genome shotgun (WGS) entry which is preliminary data.</text>
</comment>
<gene>
    <name evidence="3" type="ORF">PGLA2088_LOCUS19941</name>
</gene>
<feature type="coiled-coil region" evidence="1">
    <location>
        <begin position="91"/>
        <end position="118"/>
    </location>
</feature>
<accession>A0A813J977</accession>
<evidence type="ECO:0000313" key="4">
    <source>
        <dbReference type="Proteomes" id="UP000626109"/>
    </source>
</evidence>
<dbReference type="AlphaFoldDB" id="A0A813J977"/>
<evidence type="ECO:0000256" key="2">
    <source>
        <dbReference type="SAM" id="MobiDB-lite"/>
    </source>
</evidence>
<sequence length="198" mass="22267">EELLDAKETAAKGEELLDAEETAAKGEELLDAEETAAKAEELLDAEETAAKGVEVANWGQQQPRQLYNEFQQAELELDRRRHCHADDESRNWELEKRLEEKSRSLHLLQKELEEVTSQRDVLAACAAPTPSHPDSQNLLKSDNNHKNNNNNNNNQDSTKLASQQSVDDNNNKSKLALTQAVDELAQLRQLQDLHGCSF</sequence>